<evidence type="ECO:0000259" key="2">
    <source>
        <dbReference type="Pfam" id="PF01106"/>
    </source>
</evidence>
<comment type="function">
    <text evidence="1">May be involved in the formation or repair of [Fe-S] clusters present in iron-sulfur proteins.</text>
</comment>
<accession>A0ABV5M9A4</accession>
<dbReference type="EMBL" id="JBHMCA010000042">
    <property type="protein sequence ID" value="MFB9445424.1"/>
    <property type="molecule type" value="Genomic_DNA"/>
</dbReference>
<dbReference type="RefSeq" id="WP_223103786.1">
    <property type="nucleotide sequence ID" value="NZ_CP061913.1"/>
</dbReference>
<proteinExistence type="predicted"/>
<feature type="domain" description="NIF system FeS cluster assembly NifU C-terminal" evidence="2">
    <location>
        <begin position="118"/>
        <end position="170"/>
    </location>
</feature>
<dbReference type="SUPFAM" id="SSF117916">
    <property type="entry name" value="Fe-S cluster assembly (FSCA) domain-like"/>
    <property type="match status" value="1"/>
</dbReference>
<dbReference type="Pfam" id="PF01106">
    <property type="entry name" value="NifU"/>
    <property type="match status" value="1"/>
</dbReference>
<evidence type="ECO:0000313" key="3">
    <source>
        <dbReference type="EMBL" id="MFB9445424.1"/>
    </source>
</evidence>
<evidence type="ECO:0000313" key="4">
    <source>
        <dbReference type="Proteomes" id="UP001589608"/>
    </source>
</evidence>
<dbReference type="InterPro" id="IPR001075">
    <property type="entry name" value="NIF_FeS_clus_asmbl_NifU_C"/>
</dbReference>
<dbReference type="Proteomes" id="UP001589608">
    <property type="component" value="Unassembled WGS sequence"/>
</dbReference>
<dbReference type="Gene3D" id="3.30.300.130">
    <property type="entry name" value="Fe-S cluster assembly (FSCA)"/>
    <property type="match status" value="1"/>
</dbReference>
<protein>
    <submittedName>
        <fullName evidence="3">NifU family protein</fullName>
    </submittedName>
</protein>
<reference evidence="3 4" key="1">
    <citation type="submission" date="2024-09" db="EMBL/GenBank/DDBJ databases">
        <authorList>
            <person name="Sun Q."/>
            <person name="Mori K."/>
        </authorList>
    </citation>
    <scope>NUCLEOTIDE SEQUENCE [LARGE SCALE GENOMIC DNA]</scope>
    <source>
        <strain evidence="3 4">JCM 3307</strain>
    </source>
</reference>
<keyword evidence="4" id="KW-1185">Reference proteome</keyword>
<dbReference type="InterPro" id="IPR034904">
    <property type="entry name" value="FSCA_dom_sf"/>
</dbReference>
<sequence>MIPMHPQSCPGRPDRLRWIVAGDVLAFTGPAAGVPEPLATLLTDGTLAEVRLEAGAVVTVLGPGRDWACDGARVRSALHTALADRDAWVPIDAAPEPDAGLHAAARELIDGPVGDLARSHGGSIALVDARDGVVTVRLAGACHGCPAAESTLRHQLEDQLRRRCPDLRAVTAEGPPRPDPADGDARPWRRVLTLIRR</sequence>
<organism evidence="3 4">
    <name type="scientific">Dactylosporangium vinaceum</name>
    <dbReference type="NCBI Taxonomy" id="53362"/>
    <lineage>
        <taxon>Bacteria</taxon>
        <taxon>Bacillati</taxon>
        <taxon>Actinomycetota</taxon>
        <taxon>Actinomycetes</taxon>
        <taxon>Micromonosporales</taxon>
        <taxon>Micromonosporaceae</taxon>
        <taxon>Dactylosporangium</taxon>
    </lineage>
</organism>
<evidence type="ECO:0000256" key="1">
    <source>
        <dbReference type="ARBA" id="ARBA00049958"/>
    </source>
</evidence>
<gene>
    <name evidence="3" type="ORF">ACFFTR_20305</name>
</gene>
<name>A0ABV5M9A4_9ACTN</name>
<comment type="caution">
    <text evidence="3">The sequence shown here is derived from an EMBL/GenBank/DDBJ whole genome shotgun (WGS) entry which is preliminary data.</text>
</comment>